<keyword evidence="2" id="KW-1185">Reference proteome</keyword>
<dbReference type="Proteomes" id="UP000598426">
    <property type="component" value="Unassembled WGS sequence"/>
</dbReference>
<dbReference type="SUPFAM" id="SSF56281">
    <property type="entry name" value="Metallo-hydrolase/oxidoreductase"/>
    <property type="match status" value="1"/>
</dbReference>
<dbReference type="Gene3D" id="3.60.15.10">
    <property type="entry name" value="Ribonuclease Z/Hydroxyacylglutathione hydrolase-like"/>
    <property type="match status" value="1"/>
</dbReference>
<reference evidence="1 2" key="1">
    <citation type="submission" date="2020-09" db="EMBL/GenBank/DDBJ databases">
        <title>Isolation and identification of active actinomycetes.</title>
        <authorList>
            <person name="Li X."/>
        </authorList>
    </citation>
    <scope>NUCLEOTIDE SEQUENCE [LARGE SCALE GENOMIC DNA]</scope>
    <source>
        <strain evidence="1 2">NEAU-LLC</strain>
    </source>
</reference>
<name>A0ABR8NR76_9MICO</name>
<organism evidence="1 2">
    <name type="scientific">Microbacterium helvum</name>
    <dbReference type="NCBI Taxonomy" id="2773713"/>
    <lineage>
        <taxon>Bacteria</taxon>
        <taxon>Bacillati</taxon>
        <taxon>Actinomycetota</taxon>
        <taxon>Actinomycetes</taxon>
        <taxon>Micrococcales</taxon>
        <taxon>Microbacteriaceae</taxon>
        <taxon>Microbacterium</taxon>
    </lineage>
</organism>
<dbReference type="RefSeq" id="WP_191172746.1">
    <property type="nucleotide sequence ID" value="NZ_JACXZS010000011.1"/>
</dbReference>
<accession>A0ABR8NR76</accession>
<dbReference type="EMBL" id="JACXZS010000011">
    <property type="protein sequence ID" value="MBD3943134.1"/>
    <property type="molecule type" value="Genomic_DNA"/>
</dbReference>
<gene>
    <name evidence="1" type="ORF">IF188_15680</name>
</gene>
<dbReference type="PANTHER" id="PTHR30619:SF1">
    <property type="entry name" value="RECOMBINATION PROTEIN 2"/>
    <property type="match status" value="1"/>
</dbReference>
<evidence type="ECO:0000313" key="2">
    <source>
        <dbReference type="Proteomes" id="UP000598426"/>
    </source>
</evidence>
<evidence type="ECO:0000313" key="1">
    <source>
        <dbReference type="EMBL" id="MBD3943134.1"/>
    </source>
</evidence>
<dbReference type="InterPro" id="IPR052159">
    <property type="entry name" value="Competence_DNA_uptake"/>
</dbReference>
<proteinExistence type="predicted"/>
<comment type="caution">
    <text evidence="1">The sequence shown here is derived from an EMBL/GenBank/DDBJ whole genome shotgun (WGS) entry which is preliminary data.</text>
</comment>
<protein>
    <recommendedName>
        <fullName evidence="3">Metallo-beta-lactamase domain-containing protein</fullName>
    </recommendedName>
</protein>
<sequence length="460" mass="48762">MSTPIRVRVRMYQVGFGDCLLVSVEYDGPLDDGRAERHILIDYGTSHSPRKGFARGRMADVAALIDQHTHGVLDVLAVTHRHRDHLRGFEVDAGAEILRRLAPKIVLRSWTEDPRLGPDAARPADAPAAGAAALAAGPAPAAPAPSDGAVGPASLRYARLLGAAQEHAGALAGLAALDAKVAAAAEEQLKNAEAVALLDELSAGDRGRYLYTGADAGIADIVPGLATTVLGPPTPDQEPDVTRQAADDDEYWLTALGTSLALSTTVAAAEAGGDPSAGTIPVGPSPVRWLIDNLKAQRTHSLLRLVRGLDDALNNTSLLLLFEIGGLSLLFPGDAQIENWQHTLKRFAKEPELRARLAAVDLYKVGHHGSRNATPRTLWALWKDRPETLPRLTTLMSTRSGVHGKAVDTAVPQDNLVTALKQVSELYSSDDDAHADAEYLEVEADVATGGPFRLVPPVTP</sequence>
<dbReference type="PANTHER" id="PTHR30619">
    <property type="entry name" value="DNA INTERNALIZATION/COMPETENCE PROTEIN COMEC/REC2"/>
    <property type="match status" value="1"/>
</dbReference>
<evidence type="ECO:0008006" key="3">
    <source>
        <dbReference type="Google" id="ProtNLM"/>
    </source>
</evidence>
<dbReference type="InterPro" id="IPR036866">
    <property type="entry name" value="RibonucZ/Hydroxyglut_hydro"/>
</dbReference>